<protein>
    <submittedName>
        <fullName evidence="6">Glycosyltransferase family 2 protein</fullName>
        <ecNumber evidence="6">2.4.-.-</ecNumber>
    </submittedName>
</protein>
<dbReference type="GO" id="GO:0016757">
    <property type="term" value="F:glycosyltransferase activity"/>
    <property type="evidence" value="ECO:0007669"/>
    <property type="project" value="UniProtKB-KW"/>
</dbReference>
<gene>
    <name evidence="6" type="ORF">ACFQPE_13270</name>
</gene>
<evidence type="ECO:0000256" key="3">
    <source>
        <dbReference type="ARBA" id="ARBA00022679"/>
    </source>
</evidence>
<keyword evidence="2 6" id="KW-0328">Glycosyltransferase</keyword>
<organism evidence="6 7">
    <name type="scientific">Halomarina halobia</name>
    <dbReference type="NCBI Taxonomy" id="3033386"/>
    <lineage>
        <taxon>Archaea</taxon>
        <taxon>Methanobacteriati</taxon>
        <taxon>Methanobacteriota</taxon>
        <taxon>Stenosarchaea group</taxon>
        <taxon>Halobacteria</taxon>
        <taxon>Halobacteriales</taxon>
        <taxon>Natronomonadaceae</taxon>
        <taxon>Halomarina</taxon>
    </lineage>
</organism>
<dbReference type="EC" id="2.4.-.-" evidence="6"/>
<reference evidence="6 7" key="1">
    <citation type="journal article" date="2019" name="Int. J. Syst. Evol. Microbiol.">
        <title>The Global Catalogue of Microorganisms (GCM) 10K type strain sequencing project: providing services to taxonomists for standard genome sequencing and annotation.</title>
        <authorList>
            <consortium name="The Broad Institute Genomics Platform"/>
            <consortium name="The Broad Institute Genome Sequencing Center for Infectious Disease"/>
            <person name="Wu L."/>
            <person name="Ma J."/>
        </authorList>
    </citation>
    <scope>NUCLEOTIDE SEQUENCE [LARGE SCALE GENOMIC DNA]</scope>
    <source>
        <strain evidence="6 7">PSR21</strain>
    </source>
</reference>
<keyword evidence="3 6" id="KW-0808">Transferase</keyword>
<dbReference type="Gene3D" id="3.90.550.10">
    <property type="entry name" value="Spore Coat Polysaccharide Biosynthesis Protein SpsA, Chain A"/>
    <property type="match status" value="1"/>
</dbReference>
<evidence type="ECO:0000256" key="1">
    <source>
        <dbReference type="ARBA" id="ARBA00006739"/>
    </source>
</evidence>
<dbReference type="InterPro" id="IPR001173">
    <property type="entry name" value="Glyco_trans_2-like"/>
</dbReference>
<comment type="similarity">
    <text evidence="1">Belongs to the glycosyltransferase 2 family.</text>
</comment>
<accession>A0ABD6AAZ3</accession>
<dbReference type="GeneID" id="79315568"/>
<dbReference type="PANTHER" id="PTHR43179:SF12">
    <property type="entry name" value="GALACTOFURANOSYLTRANSFERASE GLFT2"/>
    <property type="match status" value="1"/>
</dbReference>
<name>A0ABD6AAZ3_9EURY</name>
<evidence type="ECO:0000313" key="6">
    <source>
        <dbReference type="EMBL" id="MFC7317749.1"/>
    </source>
</evidence>
<dbReference type="AlphaFoldDB" id="A0ABD6AAZ3"/>
<feature type="domain" description="Glycosyltransferase 2-like" evidence="5">
    <location>
        <begin position="4"/>
        <end position="105"/>
    </location>
</feature>
<evidence type="ECO:0000259" key="5">
    <source>
        <dbReference type="Pfam" id="PF00535"/>
    </source>
</evidence>
<evidence type="ECO:0000256" key="2">
    <source>
        <dbReference type="ARBA" id="ARBA00022676"/>
    </source>
</evidence>
<dbReference type="PANTHER" id="PTHR43179">
    <property type="entry name" value="RHAMNOSYLTRANSFERASE WBBL"/>
    <property type="match status" value="1"/>
</dbReference>
<feature type="region of interest" description="Disordered" evidence="4">
    <location>
        <begin position="107"/>
        <end position="147"/>
    </location>
</feature>
<dbReference type="CDD" id="cd00761">
    <property type="entry name" value="Glyco_tranf_GTA_type"/>
    <property type="match status" value="1"/>
</dbReference>
<dbReference type="RefSeq" id="WP_276303010.1">
    <property type="nucleotide sequence ID" value="NZ_CP119992.1"/>
</dbReference>
<dbReference type="InterPro" id="IPR029044">
    <property type="entry name" value="Nucleotide-diphossugar_trans"/>
</dbReference>
<dbReference type="EMBL" id="JBHTBF010000002">
    <property type="protein sequence ID" value="MFC7317749.1"/>
    <property type="molecule type" value="Genomic_DNA"/>
</dbReference>
<dbReference type="Proteomes" id="UP001596547">
    <property type="component" value="Unassembled WGS sequence"/>
</dbReference>
<sequence>MQLSVVVPTLNGRERLVLCLDSLAEHAPEAEVIVVNGPSVDGTTGAVRARDDVDVLVEIDERNIDVARNAGVDRATGDVVAFLDYSVTVEPGWYEALADALTAPASAHRASGHGPAAPDVVTGPTRRASPDGDGSAEGPERSRLGGRRVTYFNGGNVAFTREALDAIDGFDEFLVTGGGRDAAHRLAALGRDVAWLPGMAVRYDGRGDPAGIREPSLYADGGERTRDWAWRYRSLTYRLVKNYGARSCWRVCRHALVDAAGALVDVARGESRPSSWFGNGRDVVVGTAAGLRTGLVARVRDRSPRRNPRGLSTRSDRAVAVYDRRG</sequence>
<dbReference type="Pfam" id="PF00535">
    <property type="entry name" value="Glycos_transf_2"/>
    <property type="match status" value="1"/>
</dbReference>
<comment type="caution">
    <text evidence="6">The sequence shown here is derived from an EMBL/GenBank/DDBJ whole genome shotgun (WGS) entry which is preliminary data.</text>
</comment>
<keyword evidence="7" id="KW-1185">Reference proteome</keyword>
<evidence type="ECO:0000313" key="7">
    <source>
        <dbReference type="Proteomes" id="UP001596547"/>
    </source>
</evidence>
<proteinExistence type="inferred from homology"/>
<evidence type="ECO:0000256" key="4">
    <source>
        <dbReference type="SAM" id="MobiDB-lite"/>
    </source>
</evidence>
<dbReference type="SUPFAM" id="SSF53448">
    <property type="entry name" value="Nucleotide-diphospho-sugar transferases"/>
    <property type="match status" value="1"/>
</dbReference>